<dbReference type="Proteomes" id="UP000198855">
    <property type="component" value="Unassembled WGS sequence"/>
</dbReference>
<name>A0A1I2GLC2_9BACL</name>
<sequence>MNAEAISGIQLYHFSKENCHYGLLSMTSGTHTGWGECVIAIDVPYFDIVPWANFLFRLNKLSLAEARHTALANRSVWGDTKTGLVLMALSNLSSKAEEEQPDPDILFQTSRSYLSVL</sequence>
<organism evidence="1 2">
    <name type="scientific">Paenibacillus catalpae</name>
    <dbReference type="NCBI Taxonomy" id="1045775"/>
    <lineage>
        <taxon>Bacteria</taxon>
        <taxon>Bacillati</taxon>
        <taxon>Bacillota</taxon>
        <taxon>Bacilli</taxon>
        <taxon>Bacillales</taxon>
        <taxon>Paenibacillaceae</taxon>
        <taxon>Paenibacillus</taxon>
    </lineage>
</organism>
<dbReference type="AlphaFoldDB" id="A0A1I2GLC2"/>
<evidence type="ECO:0000313" key="1">
    <source>
        <dbReference type="EMBL" id="SFF17800.1"/>
    </source>
</evidence>
<reference evidence="2" key="1">
    <citation type="submission" date="2016-10" db="EMBL/GenBank/DDBJ databases">
        <authorList>
            <person name="Varghese N."/>
            <person name="Submissions S."/>
        </authorList>
    </citation>
    <scope>NUCLEOTIDE SEQUENCE [LARGE SCALE GENOMIC DNA]</scope>
    <source>
        <strain evidence="2">CGMCC 1.10784</strain>
    </source>
</reference>
<proteinExistence type="predicted"/>
<evidence type="ECO:0000313" key="2">
    <source>
        <dbReference type="Proteomes" id="UP000198855"/>
    </source>
</evidence>
<gene>
    <name evidence="1" type="ORF">SAMN05216378_5306</name>
</gene>
<protein>
    <submittedName>
        <fullName evidence="1">Uncharacterized protein</fullName>
    </submittedName>
</protein>
<accession>A0A1I2GLC2</accession>
<dbReference type="EMBL" id="FOMT01000006">
    <property type="protein sequence ID" value="SFF17800.1"/>
    <property type="molecule type" value="Genomic_DNA"/>
</dbReference>
<dbReference type="RefSeq" id="WP_091189474.1">
    <property type="nucleotide sequence ID" value="NZ_FOMT01000006.1"/>
</dbReference>
<keyword evidence="2" id="KW-1185">Reference proteome</keyword>
<dbReference type="OrthoDB" id="2611783at2"/>